<evidence type="ECO:0000259" key="3">
    <source>
        <dbReference type="Pfam" id="PF01551"/>
    </source>
</evidence>
<dbReference type="CDD" id="cd12797">
    <property type="entry name" value="M23_peptidase"/>
    <property type="match status" value="1"/>
</dbReference>
<dbReference type="InterPro" id="IPR011055">
    <property type="entry name" value="Dup_hybrid_motif"/>
</dbReference>
<keyword evidence="2" id="KW-0472">Membrane</keyword>
<feature type="transmembrane region" description="Helical" evidence="2">
    <location>
        <begin position="34"/>
        <end position="53"/>
    </location>
</feature>
<dbReference type="Gene3D" id="2.70.70.10">
    <property type="entry name" value="Glucose Permease (Domain IIA)"/>
    <property type="match status" value="1"/>
</dbReference>
<gene>
    <name evidence="4" type="ORF">BCF55_1027</name>
</gene>
<dbReference type="Pfam" id="PF01551">
    <property type="entry name" value="Peptidase_M23"/>
    <property type="match status" value="1"/>
</dbReference>
<dbReference type="AlphaFoldDB" id="A0A497XR54"/>
<dbReference type="InterPro" id="IPR016047">
    <property type="entry name" value="M23ase_b-sheet_dom"/>
</dbReference>
<organism evidence="4 5">
    <name type="scientific">Hydrogenivirga caldilitoris</name>
    <dbReference type="NCBI Taxonomy" id="246264"/>
    <lineage>
        <taxon>Bacteria</taxon>
        <taxon>Pseudomonadati</taxon>
        <taxon>Aquificota</taxon>
        <taxon>Aquificia</taxon>
        <taxon>Aquificales</taxon>
        <taxon>Aquificaceae</taxon>
        <taxon>Hydrogenivirga</taxon>
    </lineage>
</organism>
<dbReference type="RefSeq" id="WP_121010931.1">
    <property type="nucleotide sequence ID" value="NZ_RCCJ01000001.1"/>
</dbReference>
<accession>A0A497XR54</accession>
<evidence type="ECO:0000313" key="5">
    <source>
        <dbReference type="Proteomes" id="UP000267841"/>
    </source>
</evidence>
<dbReference type="GO" id="GO:0004222">
    <property type="term" value="F:metalloendopeptidase activity"/>
    <property type="evidence" value="ECO:0007669"/>
    <property type="project" value="TreeGrafter"/>
</dbReference>
<evidence type="ECO:0000256" key="1">
    <source>
        <dbReference type="SAM" id="Coils"/>
    </source>
</evidence>
<feature type="domain" description="M23ase beta-sheet core" evidence="3">
    <location>
        <begin position="178"/>
        <end position="272"/>
    </location>
</feature>
<evidence type="ECO:0000313" key="4">
    <source>
        <dbReference type="EMBL" id="RLJ70744.1"/>
    </source>
</evidence>
<keyword evidence="5" id="KW-1185">Reference proteome</keyword>
<reference evidence="4 5" key="1">
    <citation type="submission" date="2018-10" db="EMBL/GenBank/DDBJ databases">
        <title>Genomic Encyclopedia of Archaeal and Bacterial Type Strains, Phase II (KMG-II): from individual species to whole genera.</title>
        <authorList>
            <person name="Goeker M."/>
        </authorList>
    </citation>
    <scope>NUCLEOTIDE SEQUENCE [LARGE SCALE GENOMIC DNA]</scope>
    <source>
        <strain evidence="4 5">DSM 16510</strain>
    </source>
</reference>
<dbReference type="EMBL" id="RCCJ01000001">
    <property type="protein sequence ID" value="RLJ70744.1"/>
    <property type="molecule type" value="Genomic_DNA"/>
</dbReference>
<name>A0A497XR54_9AQUI</name>
<keyword evidence="2" id="KW-0812">Transmembrane</keyword>
<feature type="coiled-coil region" evidence="1">
    <location>
        <begin position="55"/>
        <end position="82"/>
    </location>
</feature>
<dbReference type="FunFam" id="2.70.70.10:FF:000006">
    <property type="entry name" value="M23 family peptidase"/>
    <property type="match status" value="1"/>
</dbReference>
<keyword evidence="2" id="KW-1133">Transmembrane helix</keyword>
<dbReference type="Proteomes" id="UP000267841">
    <property type="component" value="Unassembled WGS sequence"/>
</dbReference>
<dbReference type="InterPro" id="IPR050570">
    <property type="entry name" value="Cell_wall_metabolism_enzyme"/>
</dbReference>
<comment type="caution">
    <text evidence="4">The sequence shown here is derived from an EMBL/GenBank/DDBJ whole genome shotgun (WGS) entry which is preliminary data.</text>
</comment>
<dbReference type="PANTHER" id="PTHR21666">
    <property type="entry name" value="PEPTIDASE-RELATED"/>
    <property type="match status" value="1"/>
</dbReference>
<keyword evidence="1" id="KW-0175">Coiled coil</keyword>
<dbReference type="PANTHER" id="PTHR21666:SF286">
    <property type="entry name" value="LIPOPROTEIN NLPD"/>
    <property type="match status" value="1"/>
</dbReference>
<dbReference type="OrthoDB" id="9809488at2"/>
<proteinExistence type="predicted"/>
<protein>
    <submittedName>
        <fullName evidence="4">Peptidase M23-like protein</fullName>
    </submittedName>
</protein>
<evidence type="ECO:0000256" key="2">
    <source>
        <dbReference type="SAM" id="Phobius"/>
    </source>
</evidence>
<sequence>MREKDRYVNILIVGYGGRKAKSLKLNVTFLKRTLVLSGILFAGVLTFSLLSFYENLSLKREVAQLKAEREKLKVLLAKEQERNSYLQEFKDKVKLLEGKLVTIDKFLREKGIRRVPSGVGGAKTKLDILDIEYVSFLHEEADKFQKYLSRVPLGPPVWGKITSRYGYRTDPFTGNYEFHEGVDIKAPWGTRVRATADGKVIYAGWKGGYGKVVILQHAYGFRTMYAHLSKISVNPGQWVKSGDVVGYVGSTGRSTGPHVHYEVWRYSKRENPIKYMYVRW</sequence>
<dbReference type="SUPFAM" id="SSF51261">
    <property type="entry name" value="Duplicated hybrid motif"/>
    <property type="match status" value="1"/>
</dbReference>